<sequence>MDFFLDLLFSSATLGLIVGVVLAGVVCWLLPEGASCENLGASIVLICFVGGLLYEFASGKKGK</sequence>
<reference evidence="2 3" key="1">
    <citation type="submission" date="2024-07" db="EMBL/GenBank/DDBJ databases">
        <title>Uliginosibacterium flavum JJ3220;KACC:17644.</title>
        <authorList>
            <person name="Kim M.K."/>
        </authorList>
    </citation>
    <scope>NUCLEOTIDE SEQUENCE [LARGE SCALE GENOMIC DNA]</scope>
    <source>
        <strain evidence="2 3">KACC:17644</strain>
    </source>
</reference>
<gene>
    <name evidence="2" type="ORF">ABXR19_19515</name>
</gene>
<keyword evidence="1" id="KW-0812">Transmembrane</keyword>
<dbReference type="RefSeq" id="WP_354602839.1">
    <property type="nucleotide sequence ID" value="NZ_JBEWZI010000039.1"/>
</dbReference>
<protein>
    <recommendedName>
        <fullName evidence="4">TMhelix containing protein</fullName>
    </recommendedName>
</protein>
<accession>A0ABV2TR40</accession>
<proteinExistence type="predicted"/>
<dbReference type="EMBL" id="JBEWZI010000039">
    <property type="protein sequence ID" value="MET7016381.1"/>
    <property type="molecule type" value="Genomic_DNA"/>
</dbReference>
<keyword evidence="1" id="KW-0472">Membrane</keyword>
<dbReference type="Proteomes" id="UP001549691">
    <property type="component" value="Unassembled WGS sequence"/>
</dbReference>
<organism evidence="2 3">
    <name type="scientific">Uliginosibacterium flavum</name>
    <dbReference type="NCBI Taxonomy" id="1396831"/>
    <lineage>
        <taxon>Bacteria</taxon>
        <taxon>Pseudomonadati</taxon>
        <taxon>Pseudomonadota</taxon>
        <taxon>Betaproteobacteria</taxon>
        <taxon>Rhodocyclales</taxon>
        <taxon>Zoogloeaceae</taxon>
        <taxon>Uliginosibacterium</taxon>
    </lineage>
</organism>
<evidence type="ECO:0000256" key="1">
    <source>
        <dbReference type="SAM" id="Phobius"/>
    </source>
</evidence>
<evidence type="ECO:0000313" key="2">
    <source>
        <dbReference type="EMBL" id="MET7016381.1"/>
    </source>
</evidence>
<keyword evidence="3" id="KW-1185">Reference proteome</keyword>
<keyword evidence="1" id="KW-1133">Transmembrane helix</keyword>
<feature type="transmembrane region" description="Helical" evidence="1">
    <location>
        <begin position="39"/>
        <end position="57"/>
    </location>
</feature>
<name>A0ABV2TR40_9RHOO</name>
<evidence type="ECO:0000313" key="3">
    <source>
        <dbReference type="Proteomes" id="UP001549691"/>
    </source>
</evidence>
<comment type="caution">
    <text evidence="2">The sequence shown here is derived from an EMBL/GenBank/DDBJ whole genome shotgun (WGS) entry which is preliminary data.</text>
</comment>
<evidence type="ECO:0008006" key="4">
    <source>
        <dbReference type="Google" id="ProtNLM"/>
    </source>
</evidence>